<dbReference type="Gene3D" id="2.40.370.10">
    <property type="entry name" value="AttH-like domain"/>
    <property type="match status" value="1"/>
</dbReference>
<accession>A0A135V3P7</accession>
<dbReference type="AlphaFoldDB" id="A0A135V3P7"/>
<evidence type="ECO:0000313" key="1">
    <source>
        <dbReference type="EMBL" id="KXH67299.1"/>
    </source>
</evidence>
<dbReference type="InterPro" id="IPR023374">
    <property type="entry name" value="AttH-like_dom_sf"/>
</dbReference>
<organism evidence="1 2">
    <name type="scientific">Colletotrichum salicis</name>
    <dbReference type="NCBI Taxonomy" id="1209931"/>
    <lineage>
        <taxon>Eukaryota</taxon>
        <taxon>Fungi</taxon>
        <taxon>Dikarya</taxon>
        <taxon>Ascomycota</taxon>
        <taxon>Pezizomycotina</taxon>
        <taxon>Sordariomycetes</taxon>
        <taxon>Hypocreomycetidae</taxon>
        <taxon>Glomerellales</taxon>
        <taxon>Glomerellaceae</taxon>
        <taxon>Colletotrichum</taxon>
        <taxon>Colletotrichum acutatum species complex</taxon>
    </lineage>
</organism>
<keyword evidence="2" id="KW-1185">Reference proteome</keyword>
<name>A0A135V3P7_9PEZI</name>
<gene>
    <name evidence="1" type="ORF">CSAL01_06926</name>
</gene>
<comment type="caution">
    <text evidence="1">The sequence shown here is derived from an EMBL/GenBank/DDBJ whole genome shotgun (WGS) entry which is preliminary data.</text>
</comment>
<sequence length="111" mass="12633">MFYECDVTIAREGGVNFFRGTGLKDYHIRVAMESLDIDVRMTSKTSPWRPGQGCLWSKEDEYFDWFIAVPQGKVTATYTIAGESPVTVEGDGSHDKNWGYGPLTETINHWY</sequence>
<proteinExistence type="predicted"/>
<protein>
    <submittedName>
        <fullName evidence="1">Uncharacterized protein</fullName>
    </submittedName>
</protein>
<dbReference type="OrthoDB" id="5344254at2759"/>
<dbReference type="EMBL" id="JFFI01000503">
    <property type="protein sequence ID" value="KXH67299.1"/>
    <property type="molecule type" value="Genomic_DNA"/>
</dbReference>
<dbReference type="SUPFAM" id="SSF159245">
    <property type="entry name" value="AttH-like"/>
    <property type="match status" value="1"/>
</dbReference>
<dbReference type="Proteomes" id="UP000070121">
    <property type="component" value="Unassembled WGS sequence"/>
</dbReference>
<dbReference type="STRING" id="1209931.A0A135V3P7"/>
<reference evidence="1 2" key="1">
    <citation type="submission" date="2014-02" db="EMBL/GenBank/DDBJ databases">
        <title>The genome sequence of Colletotrichum salicis CBS 607.94.</title>
        <authorList>
            <person name="Baroncelli R."/>
            <person name="Thon M.R."/>
        </authorList>
    </citation>
    <scope>NUCLEOTIDE SEQUENCE [LARGE SCALE GENOMIC DNA]</scope>
    <source>
        <strain evidence="1 2">CBS 607.94</strain>
    </source>
</reference>
<evidence type="ECO:0000313" key="2">
    <source>
        <dbReference type="Proteomes" id="UP000070121"/>
    </source>
</evidence>